<proteinExistence type="predicted"/>
<evidence type="ECO:0000313" key="3">
    <source>
        <dbReference type="Proteomes" id="UP000324748"/>
    </source>
</evidence>
<protein>
    <submittedName>
        <fullName evidence="2">Uncharacterized protein</fullName>
    </submittedName>
</protein>
<accession>A0A5B0M7A5</accession>
<evidence type="ECO:0000313" key="1">
    <source>
        <dbReference type="EMBL" id="KAA1066679.1"/>
    </source>
</evidence>
<dbReference type="EMBL" id="VDEP01000509">
    <property type="protein sequence ID" value="KAA1066679.1"/>
    <property type="molecule type" value="Genomic_DNA"/>
</dbReference>
<comment type="caution">
    <text evidence="2">The sequence shown here is derived from an EMBL/GenBank/DDBJ whole genome shotgun (WGS) entry which is preliminary data.</text>
</comment>
<sequence>MSNTRCKFHPLPERVPMDPPTITILLNWLATNNNYERWRTTNSKKVMCDEIILEMSQNGIRHRTRHNIMLKMTLLQGSHNQAYEWRSTTNGFERSIGVDGLLVNVQRHLLRICRYWDKLGPIM</sequence>
<gene>
    <name evidence="2" type="ORF">PGT21_021994</name>
    <name evidence="1" type="ORF">PGTUg99_010561</name>
</gene>
<reference evidence="3 4" key="1">
    <citation type="submission" date="2019-05" db="EMBL/GenBank/DDBJ databases">
        <title>Emergence of the Ug99 lineage of the wheat stem rust pathogen through somatic hybridization.</title>
        <authorList>
            <person name="Li F."/>
            <person name="Upadhyaya N.M."/>
            <person name="Sperschneider J."/>
            <person name="Matny O."/>
            <person name="Nguyen-Phuc H."/>
            <person name="Mago R."/>
            <person name="Raley C."/>
            <person name="Miller M.E."/>
            <person name="Silverstein K.A.T."/>
            <person name="Henningsen E."/>
            <person name="Hirsch C.D."/>
            <person name="Visser B."/>
            <person name="Pretorius Z.A."/>
            <person name="Steffenson B.J."/>
            <person name="Schwessinger B."/>
            <person name="Dodds P.N."/>
            <person name="Figueroa M."/>
        </authorList>
    </citation>
    <scope>NUCLEOTIDE SEQUENCE [LARGE SCALE GENOMIC DNA]</scope>
    <source>
        <strain evidence="2">21-0</strain>
        <strain evidence="1 4">Ug99</strain>
    </source>
</reference>
<dbReference type="PANTHER" id="PTHR33324:SF2">
    <property type="entry name" value="MYB_SANT-LIKE DNA-BINDING DOMAIN-CONTAINING PROTEIN"/>
    <property type="match status" value="1"/>
</dbReference>
<dbReference type="OrthoDB" id="96345at2759"/>
<dbReference type="EMBL" id="VSWC01000170">
    <property type="protein sequence ID" value="KAA1071880.1"/>
    <property type="molecule type" value="Genomic_DNA"/>
</dbReference>
<dbReference type="PANTHER" id="PTHR33324">
    <property type="entry name" value="EXPRESSED PROTEIN"/>
    <property type="match status" value="1"/>
</dbReference>
<keyword evidence="3" id="KW-1185">Reference proteome</keyword>
<dbReference type="Proteomes" id="UP000324748">
    <property type="component" value="Unassembled WGS sequence"/>
</dbReference>
<dbReference type="AlphaFoldDB" id="A0A5B0M7A5"/>
<organism evidence="2 3">
    <name type="scientific">Puccinia graminis f. sp. tritici</name>
    <dbReference type="NCBI Taxonomy" id="56615"/>
    <lineage>
        <taxon>Eukaryota</taxon>
        <taxon>Fungi</taxon>
        <taxon>Dikarya</taxon>
        <taxon>Basidiomycota</taxon>
        <taxon>Pucciniomycotina</taxon>
        <taxon>Pucciniomycetes</taxon>
        <taxon>Pucciniales</taxon>
        <taxon>Pucciniaceae</taxon>
        <taxon>Puccinia</taxon>
    </lineage>
</organism>
<dbReference type="Proteomes" id="UP000325313">
    <property type="component" value="Unassembled WGS sequence"/>
</dbReference>
<name>A0A5B0M7A5_PUCGR</name>
<evidence type="ECO:0000313" key="4">
    <source>
        <dbReference type="Proteomes" id="UP000325313"/>
    </source>
</evidence>
<evidence type="ECO:0000313" key="2">
    <source>
        <dbReference type="EMBL" id="KAA1071880.1"/>
    </source>
</evidence>